<evidence type="ECO:0000313" key="3">
    <source>
        <dbReference type="Proteomes" id="UP000826234"/>
    </source>
</evidence>
<organism evidence="2 3">
    <name type="scientific">Phrynosoma platyrhinos</name>
    <name type="common">Desert horned lizard</name>
    <dbReference type="NCBI Taxonomy" id="52577"/>
    <lineage>
        <taxon>Eukaryota</taxon>
        <taxon>Metazoa</taxon>
        <taxon>Chordata</taxon>
        <taxon>Craniata</taxon>
        <taxon>Vertebrata</taxon>
        <taxon>Euteleostomi</taxon>
        <taxon>Lepidosauria</taxon>
        <taxon>Squamata</taxon>
        <taxon>Bifurcata</taxon>
        <taxon>Unidentata</taxon>
        <taxon>Episquamata</taxon>
        <taxon>Toxicofera</taxon>
        <taxon>Iguania</taxon>
        <taxon>Phrynosomatidae</taxon>
        <taxon>Phrynosomatinae</taxon>
        <taxon>Phrynosoma</taxon>
    </lineage>
</organism>
<proteinExistence type="predicted"/>
<dbReference type="PANTHER" id="PTHR34261">
    <property type="entry name" value="APC REGULATOR OF WNT-SIGNALING PATHWAY-RELATED"/>
    <property type="match status" value="1"/>
</dbReference>
<accession>A0ABQ7TCQ6</accession>
<feature type="transmembrane region" description="Helical" evidence="1">
    <location>
        <begin position="82"/>
        <end position="100"/>
    </location>
</feature>
<sequence>MLISQLMSPNPRKVPHLLYRFRFFLSPFFLALNKVRVLEFPQHISSKKFCSLITAPEGSGKTEQDQHLEGTEIIKKMMSVHVALLALFCVLPFTFGSYAIHYTSYGGICGESCGYHGYDYTWCKQSGGSGKPWDYCSLEDGLSSSGQACASSCDLWGGYYRYCYLKNGKWNYCGLVGQTDFLEYSQENNICIKNCRATEGSFHCETIHGPQRCSPFQDITPTGLPCHNNYRCAKYGHSSYRCLIDDNKSMWDVCGRKGLDGCVWVTYESNSSQVEICTLSNTLKEGKVIFRREMRANMLPPTKEEFKNAVHLIDKIISVTSHPDPGPQATTHFYKQEDIFCKGVNYTSVELHIKISEETVEPIAHVVFPAFLNSAHLLRLAFYTSLHSTFFPPAYTIAVSFDEPMLCSTDHQ</sequence>
<protein>
    <submittedName>
        <fullName evidence="2">Uncharacterized protein</fullName>
    </submittedName>
</protein>
<evidence type="ECO:0000256" key="1">
    <source>
        <dbReference type="SAM" id="Phobius"/>
    </source>
</evidence>
<evidence type="ECO:0000313" key="2">
    <source>
        <dbReference type="EMBL" id="KAH0627423.1"/>
    </source>
</evidence>
<reference evidence="2 3" key="1">
    <citation type="journal article" date="2022" name="Gigascience">
        <title>A chromosome-level genome assembly and annotation of the desert horned lizard, Phrynosoma platyrhinos, provides insight into chromosomal rearrangements among reptiles.</title>
        <authorList>
            <person name="Koochekian N."/>
            <person name="Ascanio A."/>
            <person name="Farleigh K."/>
            <person name="Card D.C."/>
            <person name="Schield D.R."/>
            <person name="Castoe T.A."/>
            <person name="Jezkova T."/>
        </authorList>
    </citation>
    <scope>NUCLEOTIDE SEQUENCE [LARGE SCALE GENOMIC DNA]</scope>
    <source>
        <strain evidence="2">NK-2021</strain>
    </source>
</reference>
<keyword evidence="1" id="KW-0472">Membrane</keyword>
<dbReference type="Proteomes" id="UP000826234">
    <property type="component" value="Unassembled WGS sequence"/>
</dbReference>
<dbReference type="EMBL" id="JAIPUX010000521">
    <property type="protein sequence ID" value="KAH0627423.1"/>
    <property type="molecule type" value="Genomic_DNA"/>
</dbReference>
<comment type="caution">
    <text evidence="2">The sequence shown here is derived from an EMBL/GenBank/DDBJ whole genome shotgun (WGS) entry which is preliminary data.</text>
</comment>
<keyword evidence="3" id="KW-1185">Reference proteome</keyword>
<keyword evidence="1" id="KW-1133">Transmembrane helix</keyword>
<gene>
    <name evidence="2" type="ORF">JD844_003093</name>
</gene>
<dbReference type="InterPro" id="IPR053358">
    <property type="entry name" value="Diff-assoc_signaling"/>
</dbReference>
<keyword evidence="1" id="KW-0812">Transmembrane</keyword>
<dbReference type="PANTHER" id="PTHR34261:SF1">
    <property type="entry name" value="TUBULIN POLYMERIZATION-PROMOTING PROTEIN"/>
    <property type="match status" value="1"/>
</dbReference>
<name>A0ABQ7TCQ6_PHRPL</name>